<evidence type="ECO:0000313" key="9">
    <source>
        <dbReference type="Proteomes" id="UP000006591"/>
    </source>
</evidence>
<dbReference type="InterPro" id="IPR043141">
    <property type="entry name" value="Ribosomal_uL10-like_sf"/>
</dbReference>
<protein>
    <recommendedName>
        <fullName evidence="7">Large ribosomal subunit protein uL10-like insertion domain-containing protein</fullName>
    </recommendedName>
</protein>
<reference evidence="8" key="1">
    <citation type="submission" date="2015-04" db="UniProtKB">
        <authorList>
            <consortium name="EnsemblPlants"/>
        </authorList>
    </citation>
    <scope>IDENTIFICATION</scope>
    <source>
        <strain evidence="8">SL10</strain>
    </source>
</reference>
<dbReference type="Pfam" id="PF00466">
    <property type="entry name" value="Ribosomal_L10"/>
    <property type="match status" value="1"/>
</dbReference>
<dbReference type="GO" id="GO:0000027">
    <property type="term" value="P:ribosomal large subunit assembly"/>
    <property type="evidence" value="ECO:0007669"/>
    <property type="project" value="TreeGrafter"/>
</dbReference>
<comment type="function">
    <text evidence="1">Ribosomal protein P0 is the functional equivalent of E.coli protein L10.</text>
</comment>
<dbReference type="InterPro" id="IPR011701">
    <property type="entry name" value="MFS"/>
</dbReference>
<proteinExistence type="inferred from homology"/>
<dbReference type="EnsemblPlants" id="ONIVA11G02400.2">
    <property type="protein sequence ID" value="ONIVA11G02400.2"/>
    <property type="gene ID" value="ONIVA11G02400"/>
</dbReference>
<keyword evidence="6" id="KW-0812">Transmembrane</keyword>
<dbReference type="GO" id="GO:0003735">
    <property type="term" value="F:structural constituent of ribosome"/>
    <property type="evidence" value="ECO:0007669"/>
    <property type="project" value="TreeGrafter"/>
</dbReference>
<feature type="transmembrane region" description="Helical" evidence="6">
    <location>
        <begin position="1030"/>
        <end position="1053"/>
    </location>
</feature>
<dbReference type="GO" id="GO:0070180">
    <property type="term" value="F:large ribosomal subunit rRNA binding"/>
    <property type="evidence" value="ECO:0007669"/>
    <property type="project" value="TreeGrafter"/>
</dbReference>
<dbReference type="Gene3D" id="3.90.105.20">
    <property type="match status" value="1"/>
</dbReference>
<dbReference type="Pfam" id="PF00428">
    <property type="entry name" value="Ribosomal_60s"/>
    <property type="match status" value="1"/>
</dbReference>
<dbReference type="InterPro" id="IPR043164">
    <property type="entry name" value="Ribosomal_uL10-like_insert_sf"/>
</dbReference>
<dbReference type="PANTHER" id="PTHR45699:SF3">
    <property type="entry name" value="LARGE RIBOSOMAL SUBUNIT PROTEIN UL10"/>
    <property type="match status" value="1"/>
</dbReference>
<evidence type="ECO:0000256" key="4">
    <source>
        <dbReference type="ARBA" id="ARBA00023274"/>
    </source>
</evidence>
<feature type="transmembrane region" description="Helical" evidence="6">
    <location>
        <begin position="889"/>
        <end position="906"/>
    </location>
</feature>
<dbReference type="FunFam" id="3.90.105.20:FF:000001">
    <property type="entry name" value="60S acidic ribosomal protein P0"/>
    <property type="match status" value="1"/>
</dbReference>
<dbReference type="AlphaFoldDB" id="A0A0E0IXY6"/>
<keyword evidence="6" id="KW-0472">Membrane</keyword>
<feature type="compositionally biased region" description="Gly residues" evidence="5">
    <location>
        <begin position="71"/>
        <end position="81"/>
    </location>
</feature>
<evidence type="ECO:0000256" key="2">
    <source>
        <dbReference type="ARBA" id="ARBA00008889"/>
    </source>
</evidence>
<comment type="similarity">
    <text evidence="2">Belongs to the universal ribosomal protein uL10 family.</text>
</comment>
<keyword evidence="4" id="KW-0687">Ribonucleoprotein</keyword>
<dbReference type="Proteomes" id="UP000006591">
    <property type="component" value="Chromosome 11"/>
</dbReference>
<dbReference type="CDD" id="cd17330">
    <property type="entry name" value="MFS_SLC46_TetA_like"/>
    <property type="match status" value="1"/>
</dbReference>
<feature type="compositionally biased region" description="Basic and acidic residues" evidence="5">
    <location>
        <begin position="106"/>
        <end position="120"/>
    </location>
</feature>
<dbReference type="Gramene" id="ONIVA11G02400.2">
    <property type="protein sequence ID" value="ONIVA11G02400.2"/>
    <property type="gene ID" value="ONIVA11G02400"/>
</dbReference>
<feature type="transmembrane region" description="Helical" evidence="6">
    <location>
        <begin position="816"/>
        <end position="838"/>
    </location>
</feature>
<feature type="region of interest" description="Disordered" evidence="5">
    <location>
        <begin position="143"/>
        <end position="167"/>
    </location>
</feature>
<name>A0A0E0IXY6_ORYNI</name>
<feature type="transmembrane region" description="Helical" evidence="6">
    <location>
        <begin position="1005"/>
        <end position="1024"/>
    </location>
</feature>
<dbReference type="GO" id="GO:0022857">
    <property type="term" value="F:transmembrane transporter activity"/>
    <property type="evidence" value="ECO:0007669"/>
    <property type="project" value="InterPro"/>
</dbReference>
<feature type="transmembrane region" description="Helical" evidence="6">
    <location>
        <begin position="850"/>
        <end position="869"/>
    </location>
</feature>
<dbReference type="SUPFAM" id="SSF103473">
    <property type="entry name" value="MFS general substrate transporter"/>
    <property type="match status" value="2"/>
</dbReference>
<dbReference type="Pfam" id="PF17777">
    <property type="entry name" value="RL10P_insert"/>
    <property type="match status" value="1"/>
</dbReference>
<feature type="transmembrane region" description="Helical" evidence="6">
    <location>
        <begin position="779"/>
        <end position="804"/>
    </location>
</feature>
<evidence type="ECO:0000256" key="3">
    <source>
        <dbReference type="ARBA" id="ARBA00022980"/>
    </source>
</evidence>
<keyword evidence="3" id="KW-0689">Ribosomal protein</keyword>
<evidence type="ECO:0000259" key="7">
    <source>
        <dbReference type="Pfam" id="PF17777"/>
    </source>
</evidence>
<dbReference type="InterPro" id="IPR001790">
    <property type="entry name" value="Ribosomal_uL10"/>
</dbReference>
<feature type="compositionally biased region" description="Polar residues" evidence="5">
    <location>
        <begin position="87"/>
        <end position="100"/>
    </location>
</feature>
<reference evidence="8" key="2">
    <citation type="submission" date="2018-04" db="EMBL/GenBank/DDBJ databases">
        <title>OnivRS2 (Oryza nivara Reference Sequence Version 2).</title>
        <authorList>
            <person name="Zhang J."/>
            <person name="Kudrna D."/>
            <person name="Lee S."/>
            <person name="Talag J."/>
            <person name="Rajasekar S."/>
            <person name="Welchert J."/>
            <person name="Hsing Y.-I."/>
            <person name="Wing R.A."/>
        </authorList>
    </citation>
    <scope>NUCLEOTIDE SEQUENCE [LARGE SCALE GENOMIC DNA]</scope>
    <source>
        <strain evidence="8">SL10</strain>
    </source>
</reference>
<dbReference type="GO" id="GO:0022625">
    <property type="term" value="C:cytosolic large ribosomal subunit"/>
    <property type="evidence" value="ECO:0007669"/>
    <property type="project" value="TreeGrafter"/>
</dbReference>
<dbReference type="GO" id="GO:0002181">
    <property type="term" value="P:cytoplasmic translation"/>
    <property type="evidence" value="ECO:0007669"/>
    <property type="project" value="TreeGrafter"/>
</dbReference>
<dbReference type="PANTHER" id="PTHR45699">
    <property type="entry name" value="60S ACIDIC RIBOSOMAL PROTEIN P0"/>
    <property type="match status" value="1"/>
</dbReference>
<dbReference type="Pfam" id="PF07690">
    <property type="entry name" value="MFS_1"/>
    <property type="match status" value="1"/>
</dbReference>
<feature type="transmembrane region" description="Helical" evidence="6">
    <location>
        <begin position="371"/>
        <end position="392"/>
    </location>
</feature>
<feature type="region of interest" description="Disordered" evidence="5">
    <location>
        <begin position="71"/>
        <end position="120"/>
    </location>
</feature>
<dbReference type="Gene3D" id="3.30.70.1730">
    <property type="match status" value="1"/>
</dbReference>
<sequence length="1144" mass="122380">MLALMFFLSRTFFPAVLLFRNSVCLRTCTSRQAIKFLGSVLAQLLLFCFDFFFCIAMASIGDGAPGAGGNGSAPGGGGNGSAPGDNTNEGNTNASTSSALFSGGEEADHGRRRQAEAPLLEKKGSTGISNGYCIERCPGAASTGVRPRAPASPTGASSSSGSSRSAQIRDLHVAKRTEDIGFYAGFVDRIGRKPVVVFGIFAAYAIEVCRPEHEALALSLVSTAWGIGLIIGPAIGGYLSQIFSLWAESDRKYGGLSLSSEDVGQVLAITGSSLLVYQLFIYPRINKILCIPILFAYPYMTYLSGPGLTIILNIASVIKNNLGPQDQRGAANGLAMTGMSFFKAVAPAGAGIVFSWAQKRQHASFLPGDQMVFFLLNLFELLGLILTFKPFLAPFRRLALLLPDPESSSCELALAVAAMAIKRTKAEKKVAYDKKLCQLLDEYTKVLIAVADNVGSNQLQEIRKGLRGDSIVLMGKNTLIRRCIKVHADNTGNKDFLELMPLLVGNVGLIFTKGDLKEVREEVAKYKVGAPARVGLVAPVDVVVPPGNTGLDPSQTSFFQVLNIPTKINKGTVEIITPVELIKKGDKVGSSESALLAKLGIRPFSYGLVITNVYDSGSVFSPEVLDLTEEDLMEKFASGVSMVASVSLAISYPTIAAAPHMFLNGYKNVLAVAVETEYSYPHADKIKEYLKDPSKFAVAAAVAAADSGAAAPAASKEEEKKEEPEEESDDRSMGSSEEEAAAPLLLLPAAAAAAEERCPGCVQEQRKARRGGRIPYTELFFVAVTTLASSLPITCLFPFLYFMVRDLQVAQTEEDIGNYAGFLGASYMVGRSFAAIFWGVVADRIGRKPVIMVIFNTLFGLSTKYWMALTTRFVLGALNGLLAPIKVNTAWGLGLVVGPALGGYLAQPVEKYPHIFSKESVFGRFPYLLPCLGVSLFAAIVLISCIWLPILSLWAVSDRKYGGLSFSSEDIGQVLAAAGASLLAYQLIFYHWVHKFLGPIISLRIASALSILILSTYPFMTYFSGTRLSFALYSAAMMKSALAITISTGISLLQNNAVLQEHRGTANGVSTTAVIFQGNCSSRGRSSILMGAKTSGCLLLSSLAFLKPVGDQVVFLMLNVVELIGLIFTFEPFMVLPAASDECS</sequence>
<feature type="domain" description="Large ribosomal subunit protein uL10-like insertion" evidence="7">
    <location>
        <begin position="532"/>
        <end position="601"/>
    </location>
</feature>
<keyword evidence="6" id="KW-1133">Transmembrane helix</keyword>
<evidence type="ECO:0000256" key="6">
    <source>
        <dbReference type="SAM" id="Phobius"/>
    </source>
</evidence>
<dbReference type="SUPFAM" id="SSF160369">
    <property type="entry name" value="Ribosomal protein L10-like"/>
    <property type="match status" value="1"/>
</dbReference>
<feature type="transmembrane region" description="Helical" evidence="6">
    <location>
        <begin position="40"/>
        <end position="60"/>
    </location>
</feature>
<dbReference type="CDD" id="cd05795">
    <property type="entry name" value="Ribosomal_P0_L10e"/>
    <property type="match status" value="1"/>
</dbReference>
<feature type="transmembrane region" description="Helical" evidence="6">
    <location>
        <begin position="263"/>
        <end position="282"/>
    </location>
</feature>
<keyword evidence="9" id="KW-1185">Reference proteome</keyword>
<feature type="transmembrane region" description="Helical" evidence="6">
    <location>
        <begin position="927"/>
        <end position="951"/>
    </location>
</feature>
<dbReference type="InterPro" id="IPR040637">
    <property type="entry name" value="Ribosomal_uL10-like_insert"/>
</dbReference>
<evidence type="ECO:0000256" key="5">
    <source>
        <dbReference type="SAM" id="MobiDB-lite"/>
    </source>
</evidence>
<feature type="compositionally biased region" description="Low complexity" evidence="5">
    <location>
        <begin position="146"/>
        <end position="166"/>
    </location>
</feature>
<feature type="region of interest" description="Disordered" evidence="5">
    <location>
        <begin position="709"/>
        <end position="735"/>
    </location>
</feature>
<feature type="transmembrane region" description="Helical" evidence="6">
    <location>
        <begin position="971"/>
        <end position="993"/>
    </location>
</feature>
<feature type="transmembrane region" description="Helical" evidence="6">
    <location>
        <begin position="216"/>
        <end position="243"/>
    </location>
</feature>
<evidence type="ECO:0000313" key="8">
    <source>
        <dbReference type="EnsemblPlants" id="ONIVA11G02400.2"/>
    </source>
</evidence>
<feature type="transmembrane region" description="Helical" evidence="6">
    <location>
        <begin position="1112"/>
        <end position="1130"/>
    </location>
</feature>
<organism evidence="8">
    <name type="scientific">Oryza nivara</name>
    <name type="common">Indian wild rice</name>
    <name type="synonym">Oryza sativa f. spontanea</name>
    <dbReference type="NCBI Taxonomy" id="4536"/>
    <lineage>
        <taxon>Eukaryota</taxon>
        <taxon>Viridiplantae</taxon>
        <taxon>Streptophyta</taxon>
        <taxon>Embryophyta</taxon>
        <taxon>Tracheophyta</taxon>
        <taxon>Spermatophyta</taxon>
        <taxon>Magnoliopsida</taxon>
        <taxon>Liliopsida</taxon>
        <taxon>Poales</taxon>
        <taxon>Poaceae</taxon>
        <taxon>BOP clade</taxon>
        <taxon>Oryzoideae</taxon>
        <taxon>Oryzeae</taxon>
        <taxon>Oryzinae</taxon>
        <taxon>Oryza</taxon>
    </lineage>
</organism>
<feature type="transmembrane region" description="Helical" evidence="6">
    <location>
        <begin position="294"/>
        <end position="318"/>
    </location>
</feature>
<dbReference type="InterPro" id="IPR036259">
    <property type="entry name" value="MFS_trans_sf"/>
</dbReference>
<evidence type="ECO:0000256" key="1">
    <source>
        <dbReference type="ARBA" id="ARBA00002200"/>
    </source>
</evidence>
<accession>A0A0E0IXY6</accession>
<dbReference type="Gene3D" id="1.20.1250.20">
    <property type="entry name" value="MFS general substrate transporter like domains"/>
    <property type="match status" value="2"/>
</dbReference>
<dbReference type="InterPro" id="IPR050323">
    <property type="entry name" value="Ribosomal_protein_uL10"/>
</dbReference>